<dbReference type="GO" id="GO:0030968">
    <property type="term" value="P:endoplasmic reticulum unfolded protein response"/>
    <property type="evidence" value="ECO:0007669"/>
    <property type="project" value="TreeGrafter"/>
</dbReference>
<feature type="compositionally biased region" description="Basic and acidic residues" evidence="1">
    <location>
        <begin position="687"/>
        <end position="697"/>
    </location>
</feature>
<reference evidence="3" key="1">
    <citation type="submission" date="2023-06" db="EMBL/GenBank/DDBJ databases">
        <title>Genome-scale phylogeny and comparative genomics of the fungal order Sordariales.</title>
        <authorList>
            <consortium name="Lawrence Berkeley National Laboratory"/>
            <person name="Hensen N."/>
            <person name="Bonometti L."/>
            <person name="Westerberg I."/>
            <person name="Brannstrom I.O."/>
            <person name="Guillou S."/>
            <person name="Cros-Aarteil S."/>
            <person name="Calhoun S."/>
            <person name="Haridas S."/>
            <person name="Kuo A."/>
            <person name="Mondo S."/>
            <person name="Pangilinan J."/>
            <person name="Riley R."/>
            <person name="Labutti K."/>
            <person name="Andreopoulos B."/>
            <person name="Lipzen A."/>
            <person name="Chen C."/>
            <person name="Yanf M."/>
            <person name="Daum C."/>
            <person name="Ng V."/>
            <person name="Clum A."/>
            <person name="Steindorff A."/>
            <person name="Ohm R."/>
            <person name="Martin F."/>
            <person name="Silar P."/>
            <person name="Natvig D."/>
            <person name="Lalanne C."/>
            <person name="Gautier V."/>
            <person name="Ament-Velasquez S.L."/>
            <person name="Kruys A."/>
            <person name="Hutchinson M.I."/>
            <person name="Powell A.J."/>
            <person name="Barry K."/>
            <person name="Miller A.N."/>
            <person name="Grigoriev I.V."/>
            <person name="Debuchy R."/>
            <person name="Gladieux P."/>
            <person name="Thoren M.H."/>
            <person name="Johannesson H."/>
        </authorList>
    </citation>
    <scope>NUCLEOTIDE SEQUENCE</scope>
    <source>
        <strain evidence="3">CBS 606.72</strain>
    </source>
</reference>
<feature type="region of interest" description="Disordered" evidence="1">
    <location>
        <begin position="365"/>
        <end position="416"/>
    </location>
</feature>
<name>A0AA40C607_9PEZI</name>
<dbReference type="SUPFAM" id="SSF54236">
    <property type="entry name" value="Ubiquitin-like"/>
    <property type="match status" value="1"/>
</dbReference>
<feature type="transmembrane region" description="Helical" evidence="2">
    <location>
        <begin position="535"/>
        <end position="557"/>
    </location>
</feature>
<accession>A0AA40C607</accession>
<keyword evidence="2" id="KW-1133">Transmembrane helix</keyword>
<feature type="compositionally biased region" description="Low complexity" evidence="1">
    <location>
        <begin position="699"/>
        <end position="714"/>
    </location>
</feature>
<evidence type="ECO:0000256" key="1">
    <source>
        <dbReference type="SAM" id="MobiDB-lite"/>
    </source>
</evidence>
<feature type="compositionally biased region" description="Low complexity" evidence="1">
    <location>
        <begin position="166"/>
        <end position="204"/>
    </location>
</feature>
<keyword evidence="2" id="KW-0812">Transmembrane</keyword>
<dbReference type="PANTHER" id="PTHR12943:SF27">
    <property type="entry name" value="HOMOCYSTEINE-INDUCED ENDOPLASMIC RETICULUM PROTEIN, ISOFORM A"/>
    <property type="match status" value="1"/>
</dbReference>
<feature type="region of interest" description="Disordered" evidence="1">
    <location>
        <begin position="474"/>
        <end position="500"/>
    </location>
</feature>
<organism evidence="3 4">
    <name type="scientific">Immersiella caudata</name>
    <dbReference type="NCBI Taxonomy" id="314043"/>
    <lineage>
        <taxon>Eukaryota</taxon>
        <taxon>Fungi</taxon>
        <taxon>Dikarya</taxon>
        <taxon>Ascomycota</taxon>
        <taxon>Pezizomycotina</taxon>
        <taxon>Sordariomycetes</taxon>
        <taxon>Sordariomycetidae</taxon>
        <taxon>Sordariales</taxon>
        <taxon>Lasiosphaeriaceae</taxon>
        <taxon>Immersiella</taxon>
    </lineage>
</organism>
<dbReference type="AlphaFoldDB" id="A0AA40C607"/>
<dbReference type="InterPro" id="IPR039751">
    <property type="entry name" value="HERPUD1/2"/>
</dbReference>
<feature type="transmembrane region" description="Helical" evidence="2">
    <location>
        <begin position="569"/>
        <end position="591"/>
    </location>
</feature>
<feature type="region of interest" description="Disordered" evidence="1">
    <location>
        <begin position="227"/>
        <end position="272"/>
    </location>
</feature>
<comment type="caution">
    <text evidence="3">The sequence shown here is derived from an EMBL/GenBank/DDBJ whole genome shotgun (WGS) entry which is preliminary data.</text>
</comment>
<sequence length="746" mass="79930">MSDENAQTSDAQSSQATVPLTANLQIVSPNVGVGPLVFSALPHNTTVRQLKDRIRDTLPSRPTDDQQRLIHRGRLLARDTDTLKDVFTEDLLRNAEQLTLHLVLRDAVDHHPPAPAPSTTTPLRGQSPAPGDPSAAQHTHHHFARAHLGPQPTPGYPGTASPTPSHARQQAQAHLQHQALLRQHAAMQQMHHQQQQHQQHQQHQSMLQWMNQLQREGAYRQLLTPQQRDGATAAHGPQDPTSGQANVPEHTGGRNSPAYPMPTHTVVREGVGPNGQYWRMTVNETVTTASAIPGAPQHGGPATSPGPAPLSSADVANIMRGADATQATQTMTNAMHRSASGASLANVASLANFNGPIQPIQPGVTTPLFPGTPRYASRTATPDPAGRQGAHSGHPSVNVPHHAQLQTSTPNAQASAQPEVYILSSPTGPRGLLIHNGSEMYVTPPGTRPPNPLQFNTLPQALRPQLPLYPPAWSSGVQLPQQQPHQRQAQGDGAGLAQGQNQAAAARVGLRGAAGQQQIVQQVPVRPLHPNNPGAGAFVAAAWPHVWLLIRLVVFVWWFTSNDPSWSRWLTMVSIAIFVFVLNTGMLNALANQAWDPFRQHLEGLIPLAAPNQQPQPQPQRPGQPGAAPTEPNPAQTAARLVAERRRANGHWLLDQVRRVERASLLFLASIAPGVAERHIAHLEAQERAERQRREAEEAAATAAAAAAAAAAATDTENGTEGEQAADETAPTGPPAALDEPNLIEI</sequence>
<evidence type="ECO:0000313" key="4">
    <source>
        <dbReference type="Proteomes" id="UP001175000"/>
    </source>
</evidence>
<feature type="compositionally biased region" description="Polar residues" evidence="1">
    <location>
        <begin position="404"/>
        <end position="416"/>
    </location>
</feature>
<dbReference type="Proteomes" id="UP001175000">
    <property type="component" value="Unassembled WGS sequence"/>
</dbReference>
<feature type="region of interest" description="Disordered" evidence="1">
    <location>
        <begin position="291"/>
        <end position="313"/>
    </location>
</feature>
<dbReference type="PANTHER" id="PTHR12943">
    <property type="entry name" value="HOMOCYSTEINE-RESPONSIVE ENDOPLASMIC RETICULUM-RESIDENT UNIQUITIN-LIKE DOMAIN HERPUD PROTEIN FAMILY MEMBER"/>
    <property type="match status" value="1"/>
</dbReference>
<protein>
    <recommendedName>
        <fullName evidence="5">Ubiquitin-like domain-containing protein</fullName>
    </recommendedName>
</protein>
<evidence type="ECO:0008006" key="5">
    <source>
        <dbReference type="Google" id="ProtNLM"/>
    </source>
</evidence>
<dbReference type="Gene3D" id="3.10.20.90">
    <property type="entry name" value="Phosphatidylinositol 3-kinase Catalytic Subunit, Chain A, domain 1"/>
    <property type="match status" value="1"/>
</dbReference>
<feature type="compositionally biased region" description="Low complexity" evidence="1">
    <location>
        <begin position="478"/>
        <end position="500"/>
    </location>
</feature>
<feature type="region of interest" description="Disordered" evidence="1">
    <location>
        <begin position="687"/>
        <end position="746"/>
    </location>
</feature>
<evidence type="ECO:0000256" key="2">
    <source>
        <dbReference type="SAM" id="Phobius"/>
    </source>
</evidence>
<feature type="region of interest" description="Disordered" evidence="1">
    <location>
        <begin position="609"/>
        <end position="638"/>
    </location>
</feature>
<gene>
    <name evidence="3" type="ORF">B0T14DRAFT_599849</name>
</gene>
<feature type="region of interest" description="Disordered" evidence="1">
    <location>
        <begin position="109"/>
        <end position="205"/>
    </location>
</feature>
<proteinExistence type="predicted"/>
<keyword evidence="4" id="KW-1185">Reference proteome</keyword>
<dbReference type="EMBL" id="JAULSU010000002">
    <property type="protein sequence ID" value="KAK0626452.1"/>
    <property type="molecule type" value="Genomic_DNA"/>
</dbReference>
<dbReference type="InterPro" id="IPR029071">
    <property type="entry name" value="Ubiquitin-like_domsf"/>
</dbReference>
<keyword evidence="2" id="KW-0472">Membrane</keyword>
<evidence type="ECO:0000313" key="3">
    <source>
        <dbReference type="EMBL" id="KAK0626452.1"/>
    </source>
</evidence>